<name>A0ABN7ARG8_9HEMI</name>
<reference evidence="1 2" key="1">
    <citation type="submission" date="2023-09" db="EMBL/GenBank/DDBJ databases">
        <title>Nesidiocoris tenuis whole genome shotgun sequence.</title>
        <authorList>
            <person name="Shibata T."/>
            <person name="Shimoda M."/>
            <person name="Kobayashi T."/>
            <person name="Uehara T."/>
        </authorList>
    </citation>
    <scope>NUCLEOTIDE SEQUENCE [LARGE SCALE GENOMIC DNA]</scope>
    <source>
        <strain evidence="1 2">Japan</strain>
    </source>
</reference>
<dbReference type="EMBL" id="AP028912">
    <property type="protein sequence ID" value="BES93884.1"/>
    <property type="molecule type" value="Genomic_DNA"/>
</dbReference>
<accession>A0ABN7ARG8</accession>
<sequence>MPNKQFLKNFVKHQLFELDNRQQSVLFSAKQAQNTETSGPLQPEVFYAGRYVSRIGLSSLSRPRSRIFDQDSIEEVLFLSGSLLSLAGKNTGNSGKNSQPEEKIGKNKGVVTVLAHVSG</sequence>
<proteinExistence type="predicted"/>
<keyword evidence="2" id="KW-1185">Reference proteome</keyword>
<protein>
    <submittedName>
        <fullName evidence="1">Uncharacterized protein</fullName>
    </submittedName>
</protein>
<organism evidence="1 2">
    <name type="scientific">Nesidiocoris tenuis</name>
    <dbReference type="NCBI Taxonomy" id="355587"/>
    <lineage>
        <taxon>Eukaryota</taxon>
        <taxon>Metazoa</taxon>
        <taxon>Ecdysozoa</taxon>
        <taxon>Arthropoda</taxon>
        <taxon>Hexapoda</taxon>
        <taxon>Insecta</taxon>
        <taxon>Pterygota</taxon>
        <taxon>Neoptera</taxon>
        <taxon>Paraneoptera</taxon>
        <taxon>Hemiptera</taxon>
        <taxon>Heteroptera</taxon>
        <taxon>Panheteroptera</taxon>
        <taxon>Cimicomorpha</taxon>
        <taxon>Miridae</taxon>
        <taxon>Dicyphina</taxon>
        <taxon>Nesidiocoris</taxon>
    </lineage>
</organism>
<dbReference type="Proteomes" id="UP001307889">
    <property type="component" value="Chromosome 4"/>
</dbReference>
<gene>
    <name evidence="1" type="ORF">NTJ_06693</name>
</gene>
<evidence type="ECO:0000313" key="2">
    <source>
        <dbReference type="Proteomes" id="UP001307889"/>
    </source>
</evidence>
<evidence type="ECO:0000313" key="1">
    <source>
        <dbReference type="EMBL" id="BES93884.1"/>
    </source>
</evidence>